<dbReference type="Proteomes" id="UP000521676">
    <property type="component" value="Unassembled WGS sequence"/>
</dbReference>
<sequence>MKIATILDQIDIGAMALPEFQRGYVWNRAQVKGLVQSLYRRYPVGGLLVWVTKTEGANVKGDNKLAPGSVELLLDGQQRITSLYGLIRGNPPKFFEGNKEAFTNLYFNLEEEEFEFYASLKMKGNPLWINVTELLQKGSGEFISKLATDPQFIPNLSKYINRLTAIDNIKNIDLHVEQVTGEDKTVDVVVDIFNRVNSGGTKLSKGDLALAKICAEWPDARDELKKRLNKWAVAGFYFRMDWLLRCVNTVTTGEALFSALDTKVDNISQVKDGLKNAENAIDNLLNLISARLGLDHDDVLSSRYSFPVLARFLFLKGGVLADYKERDKLLYWYIHTLLWGRYAGSTESVLNQDLALLNPLEGALDRLIEQLRKERRDLRLNSRDFITWSTSSRFYPLLYMMTRVWHAKDWGSGLEMSSHLLGNLNRLQVHHIFPKALLYKNGYSRAEVNTLANYTFLTQVSNLKISDRDPADYLPEIVNRHPGVLESCWIPMDKELWQVNRYRDFVSARRELLAKAANEFLDTLFNGYVPEMPVTISILDRVMPVVPGSVADDEEAKVLRECNEWVLSKQLSEGEIRYELVDPQTNQQLANLDIAWPRGLQEGLSEPVTLLIDEPNEVEEIANRFGYKFFTSVESFKEYVEQKILAVETIR</sequence>
<accession>A0A8T7M6R1</accession>
<organism evidence="2 4">
    <name type="scientific">Candidatus Chlorohelix allophototropha</name>
    <dbReference type="NCBI Taxonomy" id="3003348"/>
    <lineage>
        <taxon>Bacteria</taxon>
        <taxon>Bacillati</taxon>
        <taxon>Chloroflexota</taxon>
        <taxon>Chloroflexia</taxon>
        <taxon>Candidatus Chloroheliales</taxon>
        <taxon>Candidatus Chloroheliaceae</taxon>
        <taxon>Candidatus Chlorohelix</taxon>
    </lineage>
</organism>
<evidence type="ECO:0000259" key="1">
    <source>
        <dbReference type="Pfam" id="PF03235"/>
    </source>
</evidence>
<dbReference type="PANTHER" id="PTHR37292:SF2">
    <property type="entry name" value="DUF262 DOMAIN-CONTAINING PROTEIN"/>
    <property type="match status" value="1"/>
</dbReference>
<gene>
    <name evidence="2" type="ORF">HXX08_18150</name>
    <name evidence="3" type="ORF">OZ401_003312</name>
</gene>
<evidence type="ECO:0000313" key="3">
    <source>
        <dbReference type="EMBL" id="WJW69684.1"/>
    </source>
</evidence>
<evidence type="ECO:0000313" key="2">
    <source>
        <dbReference type="EMBL" id="NWJ47779.1"/>
    </source>
</evidence>
<keyword evidence="5" id="KW-1185">Reference proteome</keyword>
<dbReference type="InterPro" id="IPR004919">
    <property type="entry name" value="GmrSD_N"/>
</dbReference>
<dbReference type="Pfam" id="PF03235">
    <property type="entry name" value="GmrSD_N"/>
    <property type="match status" value="1"/>
</dbReference>
<proteinExistence type="predicted"/>
<name>A0A8T7M6R1_9CHLR</name>
<dbReference type="Proteomes" id="UP001431572">
    <property type="component" value="Chromosome 2"/>
</dbReference>
<dbReference type="AlphaFoldDB" id="A0A8T7M6R1"/>
<evidence type="ECO:0000313" key="4">
    <source>
        <dbReference type="Proteomes" id="UP000521676"/>
    </source>
</evidence>
<reference evidence="2 4" key="1">
    <citation type="submission" date="2020-06" db="EMBL/GenBank/DDBJ databases">
        <title>Anoxygenic phototrophic Chloroflexota member uses a Type I reaction center.</title>
        <authorList>
            <person name="Tsuji J.M."/>
            <person name="Shaw N.A."/>
            <person name="Nagashima S."/>
            <person name="Venkiteswaran J."/>
            <person name="Schiff S.L."/>
            <person name="Hanada S."/>
            <person name="Tank M."/>
            <person name="Neufeld J.D."/>
        </authorList>
    </citation>
    <scope>NUCLEOTIDE SEQUENCE [LARGE SCALE GENOMIC DNA]</scope>
    <source>
        <strain evidence="2">L227-S17</strain>
    </source>
</reference>
<dbReference type="RefSeq" id="WP_341471557.1">
    <property type="nucleotide sequence ID" value="NZ_CP128400.1"/>
</dbReference>
<dbReference type="EMBL" id="CP128400">
    <property type="protein sequence ID" value="WJW69684.1"/>
    <property type="molecule type" value="Genomic_DNA"/>
</dbReference>
<evidence type="ECO:0000313" key="5">
    <source>
        <dbReference type="Proteomes" id="UP001431572"/>
    </source>
</evidence>
<dbReference type="EMBL" id="JACATZ010000003">
    <property type="protein sequence ID" value="NWJ47779.1"/>
    <property type="molecule type" value="Genomic_DNA"/>
</dbReference>
<reference evidence="3" key="2">
    <citation type="journal article" date="2024" name="Nature">
        <title>Anoxygenic phototroph of the Chloroflexota uses a type I reaction centre.</title>
        <authorList>
            <person name="Tsuji J.M."/>
            <person name="Shaw N.A."/>
            <person name="Nagashima S."/>
            <person name="Venkiteswaran J.J."/>
            <person name="Schiff S.L."/>
            <person name="Watanabe T."/>
            <person name="Fukui M."/>
            <person name="Hanada S."/>
            <person name="Tank M."/>
            <person name="Neufeld J.D."/>
        </authorList>
    </citation>
    <scope>NUCLEOTIDE SEQUENCE</scope>
    <source>
        <strain evidence="3">L227-S17</strain>
    </source>
</reference>
<protein>
    <submittedName>
        <fullName evidence="2">DUF262 domain-containing protein</fullName>
    </submittedName>
</protein>
<dbReference type="PANTHER" id="PTHR37292">
    <property type="entry name" value="VNG6097C"/>
    <property type="match status" value="1"/>
</dbReference>
<feature type="domain" description="GmrSD restriction endonucleases N-terminal" evidence="1">
    <location>
        <begin position="3"/>
        <end position="213"/>
    </location>
</feature>